<comment type="catalytic activity">
    <reaction evidence="1">
        <text>ATP + protein L-histidine = ADP + protein N-phospho-L-histidine.</text>
        <dbReference type="EC" id="2.7.13.3"/>
    </reaction>
</comment>
<feature type="domain" description="HAMP" evidence="13">
    <location>
        <begin position="320"/>
        <end position="373"/>
    </location>
</feature>
<evidence type="ECO:0000256" key="7">
    <source>
        <dbReference type="ARBA" id="ARBA00022692"/>
    </source>
</evidence>
<comment type="caution">
    <text evidence="14">The sequence shown here is derived from an EMBL/GenBank/DDBJ whole genome shotgun (WGS) entry which is preliminary data.</text>
</comment>
<dbReference type="RefSeq" id="WP_189020879.1">
    <property type="nucleotide sequence ID" value="NZ_BMHE01000092.1"/>
</dbReference>
<evidence type="ECO:0000256" key="9">
    <source>
        <dbReference type="ARBA" id="ARBA00022989"/>
    </source>
</evidence>
<feature type="transmembrane region" description="Helical" evidence="12">
    <location>
        <begin position="12"/>
        <end position="34"/>
    </location>
</feature>
<dbReference type="InterPro" id="IPR010559">
    <property type="entry name" value="Sig_transdc_His_kin_internal"/>
</dbReference>
<dbReference type="InterPro" id="IPR004358">
    <property type="entry name" value="Sig_transdc_His_kin-like_C"/>
</dbReference>
<dbReference type="SMART" id="SM00304">
    <property type="entry name" value="HAMP"/>
    <property type="match status" value="1"/>
</dbReference>
<reference evidence="15" key="1">
    <citation type="journal article" date="2019" name="Int. J. Syst. Evol. Microbiol.">
        <title>The Global Catalogue of Microorganisms (GCM) 10K type strain sequencing project: providing services to taxonomists for standard genome sequencing and annotation.</title>
        <authorList>
            <consortium name="The Broad Institute Genomics Platform"/>
            <consortium name="The Broad Institute Genome Sequencing Center for Infectious Disease"/>
            <person name="Wu L."/>
            <person name="Ma J."/>
        </authorList>
    </citation>
    <scope>NUCLEOTIDE SEQUENCE [LARGE SCALE GENOMIC DNA]</scope>
    <source>
        <strain evidence="15">CGMCC 1.15043</strain>
    </source>
</reference>
<dbReference type="Pfam" id="PF02518">
    <property type="entry name" value="HATPase_c"/>
    <property type="match status" value="1"/>
</dbReference>
<dbReference type="PROSITE" id="PS50885">
    <property type="entry name" value="HAMP"/>
    <property type="match status" value="1"/>
</dbReference>
<dbReference type="PANTHER" id="PTHR34220">
    <property type="entry name" value="SENSOR HISTIDINE KINASE YPDA"/>
    <property type="match status" value="1"/>
</dbReference>
<dbReference type="SUPFAM" id="SSF158472">
    <property type="entry name" value="HAMP domain-like"/>
    <property type="match status" value="1"/>
</dbReference>
<evidence type="ECO:0000256" key="5">
    <source>
        <dbReference type="ARBA" id="ARBA00022553"/>
    </source>
</evidence>
<dbReference type="EC" id="2.7.13.3" evidence="3"/>
<evidence type="ECO:0000256" key="6">
    <source>
        <dbReference type="ARBA" id="ARBA00022679"/>
    </source>
</evidence>
<evidence type="ECO:0000256" key="3">
    <source>
        <dbReference type="ARBA" id="ARBA00012438"/>
    </source>
</evidence>
<accession>A0ABQ1FIZ8</accession>
<dbReference type="Pfam" id="PF06580">
    <property type="entry name" value="His_kinase"/>
    <property type="match status" value="1"/>
</dbReference>
<dbReference type="Gene3D" id="6.10.340.10">
    <property type="match status" value="1"/>
</dbReference>
<keyword evidence="15" id="KW-1185">Reference proteome</keyword>
<dbReference type="Proteomes" id="UP000615455">
    <property type="component" value="Unassembled WGS sequence"/>
</dbReference>
<keyword evidence="4" id="KW-1003">Cell membrane</keyword>
<keyword evidence="11 12" id="KW-0472">Membrane</keyword>
<dbReference type="GO" id="GO:0016301">
    <property type="term" value="F:kinase activity"/>
    <property type="evidence" value="ECO:0007669"/>
    <property type="project" value="UniProtKB-KW"/>
</dbReference>
<evidence type="ECO:0000256" key="8">
    <source>
        <dbReference type="ARBA" id="ARBA00022777"/>
    </source>
</evidence>
<name>A0ABQ1FIZ8_9BACL</name>
<dbReference type="InterPro" id="IPR003594">
    <property type="entry name" value="HATPase_dom"/>
</dbReference>
<keyword evidence="6" id="KW-0808">Transferase</keyword>
<dbReference type="EMBL" id="BMHE01000092">
    <property type="protein sequence ID" value="GGA17105.1"/>
    <property type="molecule type" value="Genomic_DNA"/>
</dbReference>
<dbReference type="PRINTS" id="PR00344">
    <property type="entry name" value="BCTRLSENSOR"/>
</dbReference>
<evidence type="ECO:0000256" key="2">
    <source>
        <dbReference type="ARBA" id="ARBA00004651"/>
    </source>
</evidence>
<comment type="subcellular location">
    <subcellularLocation>
        <location evidence="2">Cell membrane</location>
        <topology evidence="2">Multi-pass membrane protein</topology>
    </subcellularLocation>
</comment>
<dbReference type="InterPro" id="IPR033479">
    <property type="entry name" value="dCache_1"/>
</dbReference>
<keyword evidence="10" id="KW-0902">Two-component regulatory system</keyword>
<sequence length="611" mass="70116">MNWKNRRLKTKIAVTFIMLFSVTLFILAWLTYVLTTRENKNRTLDLVNTSITQMSTTIDLYIQDMERLSLSIFSDPIIQRVMRAPNPDFGAQYDSNEMSYRLIQFTYPWPYIQGVYLFAEDGRTFNMSKGSSMPFEYSIRQEPWYSLISTEREPSIFYWPTGPESTATINPEQVFSLIRSIHDITTGKKLGYLKIDLHVQVMKSILFNAVFRKDKNDLPLRYMLLDSQEHVMFDSQSSLTGQQLPGELAAALANKEGKVFWSGKDYLYSTNLSKYNKWMIIAITPYSEVVKQSVKIRNLIVLLGAVTLLLVGIASYLISVSIVRPLSSLIMVMKRVERGDFKVRAVPNEQQDEIGLLSRVFNLMLESVDRMINQVFQSNIREKDAQVMALQAQINPHMLFNTLNIMKALSRKKEAHDVADLVEDLAELFRYSMKGWSKPVMLAQEMDHVESYIRIQQTRFQQRLSYHAFVPSTLMNAQVVKISIQPLVENAIIHGLEKRMEGCTIELHAHVRSHPEDARQELEISVTDTGVGMSGQQVRLLNDIFQAVDVPFHEVPESKSGIGLLNIHKRIRLLFGVPYGLRVESEEGVGTRISLHVPYWTSVGHEKERGL</sequence>
<evidence type="ECO:0000313" key="14">
    <source>
        <dbReference type="EMBL" id="GGA17105.1"/>
    </source>
</evidence>
<proteinExistence type="predicted"/>
<organism evidence="14 15">
    <name type="scientific">Paenibacillus marchantiophytorum</name>
    <dbReference type="NCBI Taxonomy" id="1619310"/>
    <lineage>
        <taxon>Bacteria</taxon>
        <taxon>Bacillati</taxon>
        <taxon>Bacillota</taxon>
        <taxon>Bacilli</taxon>
        <taxon>Bacillales</taxon>
        <taxon>Paenibacillaceae</taxon>
        <taxon>Paenibacillus</taxon>
    </lineage>
</organism>
<evidence type="ECO:0000256" key="11">
    <source>
        <dbReference type="ARBA" id="ARBA00023136"/>
    </source>
</evidence>
<keyword evidence="9 12" id="KW-1133">Transmembrane helix</keyword>
<feature type="transmembrane region" description="Helical" evidence="12">
    <location>
        <begin position="299"/>
        <end position="323"/>
    </location>
</feature>
<evidence type="ECO:0000313" key="15">
    <source>
        <dbReference type="Proteomes" id="UP000615455"/>
    </source>
</evidence>
<dbReference type="SMART" id="SM00387">
    <property type="entry name" value="HATPase_c"/>
    <property type="match status" value="1"/>
</dbReference>
<dbReference type="InterPro" id="IPR036890">
    <property type="entry name" value="HATPase_C_sf"/>
</dbReference>
<dbReference type="SUPFAM" id="SSF55874">
    <property type="entry name" value="ATPase domain of HSP90 chaperone/DNA topoisomerase II/histidine kinase"/>
    <property type="match status" value="1"/>
</dbReference>
<evidence type="ECO:0000256" key="12">
    <source>
        <dbReference type="SAM" id="Phobius"/>
    </source>
</evidence>
<protein>
    <recommendedName>
        <fullName evidence="3">histidine kinase</fullName>
        <ecNumber evidence="3">2.7.13.3</ecNumber>
    </recommendedName>
</protein>
<dbReference type="CDD" id="cd06225">
    <property type="entry name" value="HAMP"/>
    <property type="match status" value="1"/>
</dbReference>
<gene>
    <name evidence="14" type="primary">yesM</name>
    <name evidence="14" type="ORF">GCM10008018_71810</name>
</gene>
<evidence type="ECO:0000256" key="1">
    <source>
        <dbReference type="ARBA" id="ARBA00000085"/>
    </source>
</evidence>
<evidence type="ECO:0000256" key="10">
    <source>
        <dbReference type="ARBA" id="ARBA00023012"/>
    </source>
</evidence>
<keyword evidence="8 14" id="KW-0418">Kinase</keyword>
<dbReference type="Gene3D" id="3.30.565.10">
    <property type="entry name" value="Histidine kinase-like ATPase, C-terminal domain"/>
    <property type="match status" value="1"/>
</dbReference>
<evidence type="ECO:0000256" key="4">
    <source>
        <dbReference type="ARBA" id="ARBA00022475"/>
    </source>
</evidence>
<dbReference type="Pfam" id="PF00672">
    <property type="entry name" value="HAMP"/>
    <property type="match status" value="1"/>
</dbReference>
<keyword evidence="5" id="KW-0597">Phosphoprotein</keyword>
<evidence type="ECO:0000259" key="13">
    <source>
        <dbReference type="PROSITE" id="PS50885"/>
    </source>
</evidence>
<dbReference type="Pfam" id="PF02743">
    <property type="entry name" value="dCache_1"/>
    <property type="match status" value="1"/>
</dbReference>
<dbReference type="InterPro" id="IPR050640">
    <property type="entry name" value="Bact_2-comp_sensor_kinase"/>
</dbReference>
<dbReference type="PANTHER" id="PTHR34220:SF7">
    <property type="entry name" value="SENSOR HISTIDINE KINASE YPDA"/>
    <property type="match status" value="1"/>
</dbReference>
<dbReference type="InterPro" id="IPR003660">
    <property type="entry name" value="HAMP_dom"/>
</dbReference>
<keyword evidence="7 12" id="KW-0812">Transmembrane</keyword>